<evidence type="ECO:0008006" key="3">
    <source>
        <dbReference type="Google" id="ProtNLM"/>
    </source>
</evidence>
<comment type="caution">
    <text evidence="1">The sequence shown here is derived from an EMBL/GenBank/DDBJ whole genome shotgun (WGS) entry which is preliminary data.</text>
</comment>
<keyword evidence="2" id="KW-1185">Reference proteome</keyword>
<dbReference type="OrthoDB" id="1938374at2759"/>
<organism evidence="1 2">
    <name type="scientific">Hibiscus trionum</name>
    <name type="common">Flower of an hour</name>
    <dbReference type="NCBI Taxonomy" id="183268"/>
    <lineage>
        <taxon>Eukaryota</taxon>
        <taxon>Viridiplantae</taxon>
        <taxon>Streptophyta</taxon>
        <taxon>Embryophyta</taxon>
        <taxon>Tracheophyta</taxon>
        <taxon>Spermatophyta</taxon>
        <taxon>Magnoliopsida</taxon>
        <taxon>eudicotyledons</taxon>
        <taxon>Gunneridae</taxon>
        <taxon>Pentapetalae</taxon>
        <taxon>rosids</taxon>
        <taxon>malvids</taxon>
        <taxon>Malvales</taxon>
        <taxon>Malvaceae</taxon>
        <taxon>Malvoideae</taxon>
        <taxon>Hibiscus</taxon>
    </lineage>
</organism>
<dbReference type="PANTHER" id="PTHR33710">
    <property type="entry name" value="BNAC02G09200D PROTEIN"/>
    <property type="match status" value="1"/>
</dbReference>
<gene>
    <name evidence="1" type="ORF">HRI_002419700</name>
</gene>
<proteinExistence type="predicted"/>
<reference evidence="1" key="1">
    <citation type="submission" date="2023-05" db="EMBL/GenBank/DDBJ databases">
        <title>Genome and transcriptome analyses reveal genes involved in the formation of fine ridges on petal epidermal cells in Hibiscus trionum.</title>
        <authorList>
            <person name="Koshimizu S."/>
            <person name="Masuda S."/>
            <person name="Ishii T."/>
            <person name="Shirasu K."/>
            <person name="Hoshino A."/>
            <person name="Arita M."/>
        </authorList>
    </citation>
    <scope>NUCLEOTIDE SEQUENCE</scope>
    <source>
        <strain evidence="1">Hamamatsu line</strain>
    </source>
</reference>
<dbReference type="InterPro" id="IPR036691">
    <property type="entry name" value="Endo/exonu/phosph_ase_sf"/>
</dbReference>
<dbReference type="SUPFAM" id="SSF56219">
    <property type="entry name" value="DNase I-like"/>
    <property type="match status" value="1"/>
</dbReference>
<accession>A0A9W7I1B5</accession>
<dbReference type="AlphaFoldDB" id="A0A9W7I1B5"/>
<evidence type="ECO:0000313" key="2">
    <source>
        <dbReference type="Proteomes" id="UP001165190"/>
    </source>
</evidence>
<dbReference type="PANTHER" id="PTHR33710:SF64">
    <property type="entry name" value="ENDONUCLEASE_EXONUCLEASE_PHOSPHATASE DOMAIN-CONTAINING PROTEIN"/>
    <property type="match status" value="1"/>
</dbReference>
<dbReference type="EMBL" id="BSYR01000022">
    <property type="protein sequence ID" value="GMI87504.1"/>
    <property type="molecule type" value="Genomic_DNA"/>
</dbReference>
<name>A0A9W7I1B5_HIBTR</name>
<dbReference type="Gene3D" id="3.60.10.10">
    <property type="entry name" value="Endonuclease/exonuclease/phosphatase"/>
    <property type="match status" value="1"/>
</dbReference>
<sequence length="223" mass="25654">MSVILGGDFNMMVSDEEKIGSVCNSGSINTFVHFIQHNMLIDLPMEGSRFTWFRGGDSVEASKLDMFLVSTKMMSWFPNITQVALTRGLSDHKVVILKERIVSNKKRTFKWFSHWGTEPEYTKLVTSTIENGQFKGMGELLRSVKGVTKIWVNKFREGESGALKGIEKRMETLENELLTKGMNKAKSDELRSLKITLWAKHRREEREGSQIKGTMVTERRYEY</sequence>
<dbReference type="Proteomes" id="UP001165190">
    <property type="component" value="Unassembled WGS sequence"/>
</dbReference>
<evidence type="ECO:0000313" key="1">
    <source>
        <dbReference type="EMBL" id="GMI87504.1"/>
    </source>
</evidence>
<protein>
    <recommendedName>
        <fullName evidence="3">Endonuclease/exonuclease/phosphatase domain-containing protein</fullName>
    </recommendedName>
</protein>